<geneLocation type="plasmid" evidence="2 3">
    <name>pSGRIFU2</name>
</geneLocation>
<feature type="region of interest" description="Disordered" evidence="1">
    <location>
        <begin position="1"/>
        <end position="33"/>
    </location>
</feature>
<keyword evidence="2" id="KW-0614">Plasmid</keyword>
<gene>
    <name evidence="2" type="ORF">HEP81_08119</name>
</gene>
<reference evidence="2 3" key="1">
    <citation type="submission" date="2020-04" db="EMBL/GenBank/DDBJ databases">
        <title>Characterization and engineering of Streptomyces griseofuscus DSM40191 as a potential heterologous host for expression of BGCs.</title>
        <authorList>
            <person name="Gren T."/>
            <person name="Whitford C.M."/>
            <person name="Mohite O.S."/>
            <person name="Joergensen T.S."/>
            <person name="Nielsen J.B."/>
            <person name="Lee S.Y."/>
            <person name="Weber T."/>
        </authorList>
    </citation>
    <scope>NUCLEOTIDE SEQUENCE [LARGE SCALE GENOMIC DNA]</scope>
    <source>
        <strain evidence="2 3">DSM 40191</strain>
        <plasmid evidence="2 3">pSGRIFU2</plasmid>
    </source>
</reference>
<name>A0A7H1QDG7_9ACTN</name>
<dbReference type="Proteomes" id="UP000516422">
    <property type="component" value="Plasmid pSGRIFU2"/>
</dbReference>
<evidence type="ECO:0000313" key="2">
    <source>
        <dbReference type="EMBL" id="QNT98347.1"/>
    </source>
</evidence>
<dbReference type="KEGG" id="sgf:HEP81_08119"/>
<proteinExistence type="predicted"/>
<feature type="compositionally biased region" description="Basic residues" evidence="1">
    <location>
        <begin position="240"/>
        <end position="250"/>
    </location>
</feature>
<organism evidence="2 3">
    <name type="scientific">Streptomyces griseofuscus</name>
    <dbReference type="NCBI Taxonomy" id="146922"/>
    <lineage>
        <taxon>Bacteria</taxon>
        <taxon>Bacillati</taxon>
        <taxon>Actinomycetota</taxon>
        <taxon>Actinomycetes</taxon>
        <taxon>Kitasatosporales</taxon>
        <taxon>Streptomycetaceae</taxon>
        <taxon>Streptomyces</taxon>
    </lineage>
</organism>
<protein>
    <submittedName>
        <fullName evidence="2">Uncharacterized protein</fullName>
    </submittedName>
</protein>
<dbReference type="AlphaFoldDB" id="A0A7H1QDG7"/>
<evidence type="ECO:0000256" key="1">
    <source>
        <dbReference type="SAM" id="MobiDB-lite"/>
    </source>
</evidence>
<evidence type="ECO:0000313" key="3">
    <source>
        <dbReference type="Proteomes" id="UP000516422"/>
    </source>
</evidence>
<dbReference type="EMBL" id="CP051008">
    <property type="protein sequence ID" value="QNT98347.1"/>
    <property type="molecule type" value="Genomic_DNA"/>
</dbReference>
<sequence>MVETWPSAGARRAERPFHGPLRVRRRGSPHGHESKVLAVRRQRVAGGWVGRSTAVACFAVRAVLGHGVADDAFASGSSVGCLVLRASTPYGVQVGCERGRDQFVFVAASVEAARGGSTRKLRAPARPPDAAVPLVAFDSYARVGPCSPDGLHDSGYQGDPGVSDVSALTSPEALRPENVRRTMEGRPRPVAAVLRAARRQKGFRPGAGWASGLAALDYADGRRKSTRRRRLQRQPLFGHGPRRHRRRTGRGRPAAAGAQKRLRGLAAESAAE</sequence>
<accession>A0A7H1QDG7</accession>
<feature type="region of interest" description="Disordered" evidence="1">
    <location>
        <begin position="221"/>
        <end position="272"/>
    </location>
</feature>